<protein>
    <recommendedName>
        <fullName evidence="4">AtpZ/AtpI family protein</fullName>
    </recommendedName>
</protein>
<proteinExistence type="predicted"/>
<dbReference type="Proteomes" id="UP001620397">
    <property type="component" value="Unassembled WGS sequence"/>
</dbReference>
<gene>
    <name evidence="2" type="ORF">ISP14_11500</name>
</gene>
<feature type="transmembrane region" description="Helical" evidence="1">
    <location>
        <begin position="38"/>
        <end position="58"/>
    </location>
</feature>
<evidence type="ECO:0008006" key="4">
    <source>
        <dbReference type="Google" id="ProtNLM"/>
    </source>
</evidence>
<keyword evidence="1" id="KW-0812">Transmembrane</keyword>
<evidence type="ECO:0000313" key="3">
    <source>
        <dbReference type="Proteomes" id="UP001620397"/>
    </source>
</evidence>
<keyword evidence="3" id="KW-1185">Reference proteome</keyword>
<reference evidence="2 3" key="1">
    <citation type="submission" date="2020-10" db="EMBL/GenBank/DDBJ databases">
        <title>Phylogeny of dyella-like bacteria.</title>
        <authorList>
            <person name="Fu J."/>
        </authorList>
    </citation>
    <scope>NUCLEOTIDE SEQUENCE [LARGE SCALE GENOMIC DNA]</scope>
    <source>
        <strain evidence="2 3">DKC-1</strain>
    </source>
</reference>
<organism evidence="2 3">
    <name type="scientific">Dyella agri</name>
    <dbReference type="NCBI Taxonomy" id="1926869"/>
    <lineage>
        <taxon>Bacteria</taxon>
        <taxon>Pseudomonadati</taxon>
        <taxon>Pseudomonadota</taxon>
        <taxon>Gammaproteobacteria</taxon>
        <taxon>Lysobacterales</taxon>
        <taxon>Rhodanobacteraceae</taxon>
        <taxon>Dyella</taxon>
    </lineage>
</organism>
<keyword evidence="1" id="KW-0472">Membrane</keyword>
<dbReference type="EMBL" id="JADIKL010000005">
    <property type="protein sequence ID" value="MFK2931416.1"/>
    <property type="molecule type" value="Genomic_DNA"/>
</dbReference>
<evidence type="ECO:0000313" key="2">
    <source>
        <dbReference type="EMBL" id="MFK2931416.1"/>
    </source>
</evidence>
<keyword evidence="1" id="KW-1133">Transmembrane helix</keyword>
<feature type="transmembrane region" description="Helical" evidence="1">
    <location>
        <begin position="12"/>
        <end position="32"/>
    </location>
</feature>
<sequence length="64" mass="6864">MSAPVDRLAKTFMGCLPIPILFVLGVLAGEWLGGDRGALWGAGIGLLLGVILFGIFIVKLRQRR</sequence>
<evidence type="ECO:0000256" key="1">
    <source>
        <dbReference type="SAM" id="Phobius"/>
    </source>
</evidence>
<name>A0ABW8KHE9_9GAMM</name>
<dbReference type="RefSeq" id="WP_404539755.1">
    <property type="nucleotide sequence ID" value="NZ_JADIKL010000005.1"/>
</dbReference>
<comment type="caution">
    <text evidence="2">The sequence shown here is derived from an EMBL/GenBank/DDBJ whole genome shotgun (WGS) entry which is preliminary data.</text>
</comment>
<accession>A0ABW8KHE9</accession>